<evidence type="ECO:0000313" key="4">
    <source>
        <dbReference type="Proteomes" id="UP001107558"/>
    </source>
</evidence>
<evidence type="ECO:0000259" key="2">
    <source>
        <dbReference type="PROSITE" id="PS50940"/>
    </source>
</evidence>
<dbReference type="Proteomes" id="UP001107558">
    <property type="component" value="Chromosome 3"/>
</dbReference>
<feature type="domain" description="Chitin-binding type-2" evidence="2">
    <location>
        <begin position="80"/>
        <end position="128"/>
    </location>
</feature>
<gene>
    <name evidence="3" type="ORF">PVAND_000407</name>
</gene>
<reference evidence="3" key="1">
    <citation type="submission" date="2021-03" db="EMBL/GenBank/DDBJ databases">
        <title>Chromosome level genome of the anhydrobiotic midge Polypedilum vanderplanki.</title>
        <authorList>
            <person name="Yoshida Y."/>
            <person name="Kikawada T."/>
            <person name="Gusev O."/>
        </authorList>
    </citation>
    <scope>NUCLEOTIDE SEQUENCE</scope>
    <source>
        <strain evidence="3">NIAS01</strain>
        <tissue evidence="3">Whole body or cell culture</tissue>
    </source>
</reference>
<organism evidence="3 4">
    <name type="scientific">Polypedilum vanderplanki</name>
    <name type="common">Sleeping chironomid midge</name>
    <dbReference type="NCBI Taxonomy" id="319348"/>
    <lineage>
        <taxon>Eukaryota</taxon>
        <taxon>Metazoa</taxon>
        <taxon>Ecdysozoa</taxon>
        <taxon>Arthropoda</taxon>
        <taxon>Hexapoda</taxon>
        <taxon>Insecta</taxon>
        <taxon>Pterygota</taxon>
        <taxon>Neoptera</taxon>
        <taxon>Endopterygota</taxon>
        <taxon>Diptera</taxon>
        <taxon>Nematocera</taxon>
        <taxon>Chironomoidea</taxon>
        <taxon>Chironomidae</taxon>
        <taxon>Chironominae</taxon>
        <taxon>Polypedilum</taxon>
        <taxon>Polypedilum</taxon>
    </lineage>
</organism>
<accession>A0A9J6BK04</accession>
<comment type="caution">
    <text evidence="3">The sequence shown here is derived from an EMBL/GenBank/DDBJ whole genome shotgun (WGS) entry which is preliminary data.</text>
</comment>
<dbReference type="SUPFAM" id="SSF57625">
    <property type="entry name" value="Invertebrate chitin-binding proteins"/>
    <property type="match status" value="3"/>
</dbReference>
<evidence type="ECO:0000256" key="1">
    <source>
        <dbReference type="SAM" id="SignalP"/>
    </source>
</evidence>
<dbReference type="InterPro" id="IPR002557">
    <property type="entry name" value="Chitin-bd_dom"/>
</dbReference>
<dbReference type="Gene3D" id="2.170.140.10">
    <property type="entry name" value="Chitin binding domain"/>
    <property type="match status" value="1"/>
</dbReference>
<feature type="chain" id="PRO_5039941240" description="Chitin-binding type-2 domain-containing protein" evidence="1">
    <location>
        <begin position="18"/>
        <end position="213"/>
    </location>
</feature>
<protein>
    <recommendedName>
        <fullName evidence="2">Chitin-binding type-2 domain-containing protein</fullName>
    </recommendedName>
</protein>
<keyword evidence="1" id="KW-0732">Signal</keyword>
<dbReference type="AlphaFoldDB" id="A0A9J6BK04"/>
<evidence type="ECO:0000313" key="3">
    <source>
        <dbReference type="EMBL" id="KAG5670125.1"/>
    </source>
</evidence>
<dbReference type="InterPro" id="IPR036508">
    <property type="entry name" value="Chitin-bd_dom_sf"/>
</dbReference>
<dbReference type="GO" id="GO:0005576">
    <property type="term" value="C:extracellular region"/>
    <property type="evidence" value="ECO:0007669"/>
    <property type="project" value="InterPro"/>
</dbReference>
<sequence length="213" mass="23961">MKKSILIFLSITVLVKSQNENICDGHYGEVIPDPDRCDGFIMCVLSNPNYVDCPPRTVFSATKRQCVSGNPKTCVEYDFEAICNDVFFGARPFPDPEEKTLFIGCVRKYPNVMQCYENEIFDTDTNQCFYVEPPPTTTTTTTTTTLSTTTTLPPNPCFGVYNGMVPDPEDCTKCLFCYNQIIIPVECECEAGQIFWIDECVSGNQETCEPDNF</sequence>
<keyword evidence="4" id="KW-1185">Reference proteome</keyword>
<feature type="signal peptide" evidence="1">
    <location>
        <begin position="1"/>
        <end position="17"/>
    </location>
</feature>
<proteinExistence type="predicted"/>
<name>A0A9J6BK04_POLVA</name>
<feature type="domain" description="Chitin-binding type-2" evidence="2">
    <location>
        <begin position="20"/>
        <end position="76"/>
    </location>
</feature>
<dbReference type="SMART" id="SM00494">
    <property type="entry name" value="ChtBD2"/>
    <property type="match status" value="3"/>
</dbReference>
<dbReference type="Pfam" id="PF01607">
    <property type="entry name" value="CBM_14"/>
    <property type="match status" value="1"/>
</dbReference>
<dbReference type="GO" id="GO:0008061">
    <property type="term" value="F:chitin binding"/>
    <property type="evidence" value="ECO:0007669"/>
    <property type="project" value="InterPro"/>
</dbReference>
<dbReference type="PROSITE" id="PS50940">
    <property type="entry name" value="CHIT_BIND_II"/>
    <property type="match status" value="2"/>
</dbReference>
<dbReference type="EMBL" id="JADBJN010000003">
    <property type="protein sequence ID" value="KAG5670125.1"/>
    <property type="molecule type" value="Genomic_DNA"/>
</dbReference>
<dbReference type="OrthoDB" id="7715901at2759"/>